<protein>
    <submittedName>
        <fullName evidence="2">Uncharacterized protein</fullName>
    </submittedName>
</protein>
<dbReference type="Proteomes" id="UP000249620">
    <property type="component" value="Unassembled WGS sequence"/>
</dbReference>
<name>A0A327YWN2_9FLAO</name>
<feature type="signal peptide" evidence="1">
    <location>
        <begin position="1"/>
        <end position="20"/>
    </location>
</feature>
<dbReference type="AlphaFoldDB" id="A0A327YWN2"/>
<evidence type="ECO:0000313" key="3">
    <source>
        <dbReference type="Proteomes" id="UP000249620"/>
    </source>
</evidence>
<sequence length="150" mass="17552">MKKLFLTITLLISSISFLNAQEVEIKDDKVLLDGTPILKYEKINVSQHSFYSLETDDEILLFKWHNNETNQYSEDDYIILNFLTTKIKVESTSVEHVIAGIGMNSRKNMQKLVKWLLKEKVIDSKGNLNPEKVQTFYDKYNEDITERTSR</sequence>
<accession>A0A327YWN2</accession>
<dbReference type="OrthoDB" id="1363338at2"/>
<reference evidence="2 3" key="1">
    <citation type="submission" date="2018-06" db="EMBL/GenBank/DDBJ databases">
        <title>Genomic Encyclopedia of Type Strains, Phase III (KMG-III): the genomes of soil and plant-associated and newly described type strains.</title>
        <authorList>
            <person name="Whitman W."/>
        </authorList>
    </citation>
    <scope>NUCLEOTIDE SEQUENCE [LARGE SCALE GENOMIC DNA]</scope>
    <source>
        <strain evidence="2 3">CGMCC 1.12398</strain>
    </source>
</reference>
<gene>
    <name evidence="2" type="ORF">B0I03_101241</name>
</gene>
<keyword evidence="1" id="KW-0732">Signal</keyword>
<evidence type="ECO:0000256" key="1">
    <source>
        <dbReference type="SAM" id="SignalP"/>
    </source>
</evidence>
<dbReference type="EMBL" id="QLMI01000001">
    <property type="protein sequence ID" value="RAK25081.1"/>
    <property type="molecule type" value="Genomic_DNA"/>
</dbReference>
<proteinExistence type="predicted"/>
<comment type="caution">
    <text evidence="2">The sequence shown here is derived from an EMBL/GenBank/DDBJ whole genome shotgun (WGS) entry which is preliminary data.</text>
</comment>
<dbReference type="RefSeq" id="WP_111565658.1">
    <property type="nucleotide sequence ID" value="NZ_QLMI01000001.1"/>
</dbReference>
<evidence type="ECO:0000313" key="2">
    <source>
        <dbReference type="EMBL" id="RAK25081.1"/>
    </source>
</evidence>
<organism evidence="2 3">
    <name type="scientific">Flavobacterium aquaticum</name>
    <dbReference type="NCBI Taxonomy" id="1236486"/>
    <lineage>
        <taxon>Bacteria</taxon>
        <taxon>Pseudomonadati</taxon>
        <taxon>Bacteroidota</taxon>
        <taxon>Flavobacteriia</taxon>
        <taxon>Flavobacteriales</taxon>
        <taxon>Flavobacteriaceae</taxon>
        <taxon>Flavobacterium</taxon>
    </lineage>
</organism>
<feature type="chain" id="PRO_5016311846" evidence="1">
    <location>
        <begin position="21"/>
        <end position="150"/>
    </location>
</feature>
<keyword evidence="3" id="KW-1185">Reference proteome</keyword>